<reference evidence="1" key="1">
    <citation type="submission" date="2018-01" db="EMBL/GenBank/DDBJ databases">
        <authorList>
            <person name="Mao J.F."/>
        </authorList>
    </citation>
    <scope>NUCLEOTIDE SEQUENCE</scope>
    <source>
        <strain evidence="1">Huo1</strain>
        <tissue evidence="1">Leaf</tissue>
    </source>
</reference>
<dbReference type="AlphaFoldDB" id="A0A8X8XZ92"/>
<name>A0A8X8XZ92_SALSN</name>
<dbReference type="Proteomes" id="UP000298416">
    <property type="component" value="Unassembled WGS sequence"/>
</dbReference>
<evidence type="ECO:0000313" key="2">
    <source>
        <dbReference type="Proteomes" id="UP000298416"/>
    </source>
</evidence>
<keyword evidence="2" id="KW-1185">Reference proteome</keyword>
<gene>
    <name evidence="1" type="ORF">SASPL_117199</name>
</gene>
<evidence type="ECO:0000313" key="1">
    <source>
        <dbReference type="EMBL" id="KAG6420663.1"/>
    </source>
</evidence>
<proteinExistence type="predicted"/>
<sequence length="155" mass="17929">MSFAFIPTIAPGSQVSVGLSKLCHRTPEAYLKTKFPVSRRTASLTYKDIIDLQITLELATRFRLPLLICSRQKQTIQVQTCPVWRFKSGFKTEIHLSDPLQTELHTINTRNNQYNEKAIANATYIKLSFKPQSQLSDFRFLITDYLIVFTVIMRR</sequence>
<reference evidence="1" key="2">
    <citation type="submission" date="2020-08" db="EMBL/GenBank/DDBJ databases">
        <title>Plant Genome Project.</title>
        <authorList>
            <person name="Zhang R.-G."/>
        </authorList>
    </citation>
    <scope>NUCLEOTIDE SEQUENCE</scope>
    <source>
        <strain evidence="1">Huo1</strain>
        <tissue evidence="1">Leaf</tissue>
    </source>
</reference>
<comment type="caution">
    <text evidence="1">The sequence shown here is derived from an EMBL/GenBank/DDBJ whole genome shotgun (WGS) entry which is preliminary data.</text>
</comment>
<dbReference type="EMBL" id="PNBA02000006">
    <property type="protein sequence ID" value="KAG6420663.1"/>
    <property type="molecule type" value="Genomic_DNA"/>
</dbReference>
<protein>
    <submittedName>
        <fullName evidence="1">Uncharacterized protein</fullName>
    </submittedName>
</protein>
<accession>A0A8X8XZ92</accession>
<organism evidence="1">
    <name type="scientific">Salvia splendens</name>
    <name type="common">Scarlet sage</name>
    <dbReference type="NCBI Taxonomy" id="180675"/>
    <lineage>
        <taxon>Eukaryota</taxon>
        <taxon>Viridiplantae</taxon>
        <taxon>Streptophyta</taxon>
        <taxon>Embryophyta</taxon>
        <taxon>Tracheophyta</taxon>
        <taxon>Spermatophyta</taxon>
        <taxon>Magnoliopsida</taxon>
        <taxon>eudicotyledons</taxon>
        <taxon>Gunneridae</taxon>
        <taxon>Pentapetalae</taxon>
        <taxon>asterids</taxon>
        <taxon>lamiids</taxon>
        <taxon>Lamiales</taxon>
        <taxon>Lamiaceae</taxon>
        <taxon>Nepetoideae</taxon>
        <taxon>Mentheae</taxon>
        <taxon>Salviinae</taxon>
        <taxon>Salvia</taxon>
        <taxon>Salvia subgen. Calosphace</taxon>
        <taxon>core Calosphace</taxon>
    </lineage>
</organism>